<protein>
    <submittedName>
        <fullName evidence="1">TPR/glycosyl transferase domain protein</fullName>
    </submittedName>
</protein>
<dbReference type="RefSeq" id="WP_007470174.1">
    <property type="nucleotide sequence ID" value="NZ_AMZO01000036.1"/>
</dbReference>
<comment type="caution">
    <text evidence="1">The sequence shown here is derived from an EMBL/GenBank/DDBJ whole genome shotgun (WGS) entry which is preliminary data.</text>
</comment>
<gene>
    <name evidence="1" type="ORF">C942_03442</name>
</gene>
<reference evidence="1 2" key="1">
    <citation type="submission" date="2012-12" db="EMBL/GenBank/DDBJ databases">
        <title>Genome Assembly of Photobacterium sp. AK15.</title>
        <authorList>
            <person name="Khatri I."/>
            <person name="Vaidya B."/>
            <person name="Srinivas T.N.R."/>
            <person name="Subramanian S."/>
            <person name="Pinnaka A."/>
        </authorList>
    </citation>
    <scope>NUCLEOTIDE SEQUENCE [LARGE SCALE GENOMIC DNA]</scope>
    <source>
        <strain evidence="1 2">AK15</strain>
    </source>
</reference>
<dbReference type="AlphaFoldDB" id="L8J6H8"/>
<name>L8J6H8_9GAMM</name>
<organism evidence="1 2">
    <name type="scientific">Photobacterium marinum</name>
    <dbReference type="NCBI Taxonomy" id="1056511"/>
    <lineage>
        <taxon>Bacteria</taxon>
        <taxon>Pseudomonadati</taxon>
        <taxon>Pseudomonadota</taxon>
        <taxon>Gammaproteobacteria</taxon>
        <taxon>Vibrionales</taxon>
        <taxon>Vibrionaceae</taxon>
        <taxon>Photobacterium</taxon>
    </lineage>
</organism>
<dbReference type="OrthoDB" id="9794575at2"/>
<keyword evidence="2" id="KW-1185">Reference proteome</keyword>
<dbReference type="Gene3D" id="3.40.50.2000">
    <property type="entry name" value="Glycogen Phosphorylase B"/>
    <property type="match status" value="1"/>
</dbReference>
<dbReference type="GO" id="GO:0016740">
    <property type="term" value="F:transferase activity"/>
    <property type="evidence" value="ECO:0007669"/>
    <property type="project" value="UniProtKB-KW"/>
</dbReference>
<sequence>MKILLLSFNYGESSSPRAIRWNSLGQKITEFGHNLTVIHAGKNENIASQDTYCTHTLPLNPSSDSGKVEKCNGILGWIKSRLRNLCITLRWPDYGIVWVVKSLPILKSLMGKNDYDLIISVSHPFSSHLLGLYAKKKANEKCHWHVDIGDPFFLLKDIKVNSFFYSKLNFIAEHLVLKLADKIFVTNNMMKGEYLSEFKLSDEKVNVLFPIRNNPPFKYAFNPSGEVVYAGRFYSKVREPSYVIQLLSIVNSYNDDYKCSIYGVDCNTLISVFQLDTNLLANISINGMIPKNQLDIKISAASIIVNLGNTTDNQLPSKISDLIFSGKPVINIYQSENDACLELLKNHPACLSLNSLEVNTKETKQKVFNFIKMVESTDFSEAYDDYVSMMLPLFDAQSITVEYISNES</sequence>
<evidence type="ECO:0000313" key="1">
    <source>
        <dbReference type="EMBL" id="ELR63773.1"/>
    </source>
</evidence>
<evidence type="ECO:0000313" key="2">
    <source>
        <dbReference type="Proteomes" id="UP000011134"/>
    </source>
</evidence>
<proteinExistence type="predicted"/>
<accession>L8J6H8</accession>
<dbReference type="SUPFAM" id="SSF53756">
    <property type="entry name" value="UDP-Glycosyltransferase/glycogen phosphorylase"/>
    <property type="match status" value="1"/>
</dbReference>
<dbReference type="PATRIC" id="fig|1056511.3.peg.4366"/>
<dbReference type="Proteomes" id="UP000011134">
    <property type="component" value="Unassembled WGS sequence"/>
</dbReference>
<keyword evidence="1" id="KW-0808">Transferase</keyword>
<dbReference type="EMBL" id="AMZO01000036">
    <property type="protein sequence ID" value="ELR63773.1"/>
    <property type="molecule type" value="Genomic_DNA"/>
</dbReference>